<protein>
    <submittedName>
        <fullName evidence="8">Major facilitator superfamily (MFS) profile domain-containing protein</fullName>
    </submittedName>
</protein>
<evidence type="ECO:0000259" key="6">
    <source>
        <dbReference type="PROSITE" id="PS50850"/>
    </source>
</evidence>
<accession>A0A914VFR8</accession>
<dbReference type="PROSITE" id="PS00217">
    <property type="entry name" value="SUGAR_TRANSPORT_2"/>
    <property type="match status" value="1"/>
</dbReference>
<evidence type="ECO:0000256" key="1">
    <source>
        <dbReference type="ARBA" id="ARBA00004141"/>
    </source>
</evidence>
<feature type="transmembrane region" description="Helical" evidence="5">
    <location>
        <begin position="366"/>
        <end position="390"/>
    </location>
</feature>
<dbReference type="PANTHER" id="PTHR23503">
    <property type="entry name" value="SOLUTE CARRIER FAMILY 2"/>
    <property type="match status" value="1"/>
</dbReference>
<dbReference type="InterPro" id="IPR005828">
    <property type="entry name" value="MFS_sugar_transport-like"/>
</dbReference>
<feature type="transmembrane region" description="Helical" evidence="5">
    <location>
        <begin position="433"/>
        <end position="450"/>
    </location>
</feature>
<dbReference type="Proteomes" id="UP000887566">
    <property type="component" value="Unplaced"/>
</dbReference>
<keyword evidence="2 5" id="KW-0812">Transmembrane</keyword>
<comment type="subcellular location">
    <subcellularLocation>
        <location evidence="1">Membrane</location>
        <topology evidence="1">Multi-pass membrane protein</topology>
    </subcellularLocation>
</comment>
<evidence type="ECO:0000313" key="8">
    <source>
        <dbReference type="WBParaSite" id="PSAMB.scaffold1832size31863.g15163.t1"/>
    </source>
</evidence>
<dbReference type="InterPro" id="IPR005829">
    <property type="entry name" value="Sugar_transporter_CS"/>
</dbReference>
<dbReference type="GO" id="GO:0015149">
    <property type="term" value="F:hexose transmembrane transporter activity"/>
    <property type="evidence" value="ECO:0007669"/>
    <property type="project" value="TreeGrafter"/>
</dbReference>
<feature type="transmembrane region" description="Helical" evidence="5">
    <location>
        <begin position="335"/>
        <end position="354"/>
    </location>
</feature>
<dbReference type="PANTHER" id="PTHR23503:SF108">
    <property type="entry name" value="MAJOR FACILITATOR SUPERFAMILY (MFS) PROFILE DOMAIN-CONTAINING PROTEIN"/>
    <property type="match status" value="1"/>
</dbReference>
<keyword evidence="7" id="KW-1185">Reference proteome</keyword>
<sequence length="484" mass="53279">MWRAALADHKKLMLLSGTVAFLAMFQMGYSASYPNTSFHAFKAFINNSYVERGRPLTEEEFNWLWALILNTDLIAFLIGSWLCPPMVEKFGRKTGLLGGNLIKLIAGSLMIISIKCHSTELLAAGRMISGLGDGLAASSLTLFLQETSPTNIRGLVSGFQELSISFATLIGVLFGLPYVFGSSLATLVGLSAVPNAALIFILMFCPDTPKYLYVEKKDKLGAIAAVTFYHGVDRDEAIDVISELDKEHEGEQHCRTTFREVFSSRHLRKAVLLGSAACIFQIVANIPITFYSTEFLRRAGVSAWGAEMASLGMMVLNCVATLLSMNFVDKCGRRHLLLGFGFLNIVALVMYSIFAELSSQMPWTKYGCITALFAFSFTYSVGLGPVPWYLTAELSPQMHRSFIQSIAISSSTVAGMTTGLLTLPLYGYMNATSFFPLFIVPSLLCLIYLYRQLPETKNKEIYEIVRELRGGSSDSDSCLGVNML</sequence>
<feature type="transmembrane region" description="Helical" evidence="5">
    <location>
        <begin position="303"/>
        <end position="323"/>
    </location>
</feature>
<evidence type="ECO:0000256" key="5">
    <source>
        <dbReference type="SAM" id="Phobius"/>
    </source>
</evidence>
<dbReference type="SUPFAM" id="SSF103473">
    <property type="entry name" value="MFS general substrate transporter"/>
    <property type="match status" value="1"/>
</dbReference>
<dbReference type="PROSITE" id="PS50850">
    <property type="entry name" value="MFS"/>
    <property type="match status" value="1"/>
</dbReference>
<keyword evidence="3 5" id="KW-1133">Transmembrane helix</keyword>
<feature type="transmembrane region" description="Helical" evidence="5">
    <location>
        <begin position="126"/>
        <end position="144"/>
    </location>
</feature>
<feature type="transmembrane region" description="Helical" evidence="5">
    <location>
        <begin position="184"/>
        <end position="205"/>
    </location>
</feature>
<feature type="transmembrane region" description="Helical" evidence="5">
    <location>
        <begin position="270"/>
        <end position="291"/>
    </location>
</feature>
<feature type="domain" description="Major facilitator superfamily (MFS) profile" evidence="6">
    <location>
        <begin position="12"/>
        <end position="457"/>
    </location>
</feature>
<dbReference type="InterPro" id="IPR020846">
    <property type="entry name" value="MFS_dom"/>
</dbReference>
<dbReference type="InterPro" id="IPR045263">
    <property type="entry name" value="GLUT"/>
</dbReference>
<feature type="transmembrane region" description="Helical" evidence="5">
    <location>
        <begin position="156"/>
        <end position="178"/>
    </location>
</feature>
<feature type="transmembrane region" description="Helical" evidence="5">
    <location>
        <begin position="63"/>
        <end position="83"/>
    </location>
</feature>
<dbReference type="Gene3D" id="1.20.1250.20">
    <property type="entry name" value="MFS general substrate transporter like domains"/>
    <property type="match status" value="1"/>
</dbReference>
<dbReference type="WBParaSite" id="PSAMB.scaffold1832size31863.g15163.t1">
    <property type="protein sequence ID" value="PSAMB.scaffold1832size31863.g15163.t1"/>
    <property type="gene ID" value="PSAMB.scaffold1832size31863.g15163"/>
</dbReference>
<dbReference type="AlphaFoldDB" id="A0A914VFR8"/>
<keyword evidence="4 5" id="KW-0472">Membrane</keyword>
<evidence type="ECO:0000313" key="7">
    <source>
        <dbReference type="Proteomes" id="UP000887566"/>
    </source>
</evidence>
<dbReference type="InterPro" id="IPR003663">
    <property type="entry name" value="Sugar/inositol_transpt"/>
</dbReference>
<dbReference type="InterPro" id="IPR036259">
    <property type="entry name" value="MFS_trans_sf"/>
</dbReference>
<evidence type="ECO:0000256" key="2">
    <source>
        <dbReference type="ARBA" id="ARBA00022692"/>
    </source>
</evidence>
<evidence type="ECO:0000256" key="4">
    <source>
        <dbReference type="ARBA" id="ARBA00023136"/>
    </source>
</evidence>
<feature type="transmembrane region" description="Helical" evidence="5">
    <location>
        <begin position="95"/>
        <end position="114"/>
    </location>
</feature>
<dbReference type="GO" id="GO:0016020">
    <property type="term" value="C:membrane"/>
    <property type="evidence" value="ECO:0007669"/>
    <property type="project" value="UniProtKB-SubCell"/>
</dbReference>
<dbReference type="PRINTS" id="PR00171">
    <property type="entry name" value="SUGRTRNSPORT"/>
</dbReference>
<dbReference type="Pfam" id="PF00083">
    <property type="entry name" value="Sugar_tr"/>
    <property type="match status" value="1"/>
</dbReference>
<proteinExistence type="predicted"/>
<organism evidence="7 8">
    <name type="scientific">Plectus sambesii</name>
    <dbReference type="NCBI Taxonomy" id="2011161"/>
    <lineage>
        <taxon>Eukaryota</taxon>
        <taxon>Metazoa</taxon>
        <taxon>Ecdysozoa</taxon>
        <taxon>Nematoda</taxon>
        <taxon>Chromadorea</taxon>
        <taxon>Plectida</taxon>
        <taxon>Plectina</taxon>
        <taxon>Plectoidea</taxon>
        <taxon>Plectidae</taxon>
        <taxon>Plectus</taxon>
    </lineage>
</organism>
<evidence type="ECO:0000256" key="3">
    <source>
        <dbReference type="ARBA" id="ARBA00022989"/>
    </source>
</evidence>
<feature type="transmembrane region" description="Helical" evidence="5">
    <location>
        <begin position="402"/>
        <end position="427"/>
    </location>
</feature>
<reference evidence="8" key="1">
    <citation type="submission" date="2022-11" db="UniProtKB">
        <authorList>
            <consortium name="WormBaseParasite"/>
        </authorList>
    </citation>
    <scope>IDENTIFICATION</scope>
</reference>
<name>A0A914VFR8_9BILA</name>